<evidence type="ECO:0000259" key="6">
    <source>
        <dbReference type="PROSITE" id="PS50016"/>
    </source>
</evidence>
<feature type="chain" id="PRO_5026841904" description="PHD-type domain-containing protein" evidence="5">
    <location>
        <begin position="27"/>
        <end position="257"/>
    </location>
</feature>
<proteinExistence type="predicted"/>
<name>A0A6J8A9B4_MYTCO</name>
<dbReference type="AlphaFoldDB" id="A0A6J8A9B4"/>
<evidence type="ECO:0000256" key="2">
    <source>
        <dbReference type="ARBA" id="ARBA00022771"/>
    </source>
</evidence>
<accession>A0A6J8A9B4</accession>
<dbReference type="Pfam" id="PF00628">
    <property type="entry name" value="PHD"/>
    <property type="match status" value="1"/>
</dbReference>
<evidence type="ECO:0000256" key="5">
    <source>
        <dbReference type="SAM" id="SignalP"/>
    </source>
</evidence>
<sequence length="257" mass="29004">MATGQGVLVWTLLVFGLLIRFKPHKSDILTDNSCKPEDLGYYACTNLSFLSKCDLILKTFCPDPVAEHKMADNKNAIQAKKATNNFLQCGFTLLILMSGDIAQNPGPIKYPCGICCKPTKKNQRAIQCEDCLFWHHIKCINMPIHEYNELSNNIRESWFCKSCILPSFTNSFFELSINEETGDLSYLPCHSTTISGLTDVNIGKSGAKDNMHEDVFEELKKVRSSNTSNLMCGYLNINSLRYINLNPLKTYYSGDHF</sequence>
<evidence type="ECO:0000313" key="8">
    <source>
        <dbReference type="Proteomes" id="UP000507470"/>
    </source>
</evidence>
<dbReference type="Proteomes" id="UP000507470">
    <property type="component" value="Unassembled WGS sequence"/>
</dbReference>
<dbReference type="PROSITE" id="PS50016">
    <property type="entry name" value="ZF_PHD_2"/>
    <property type="match status" value="1"/>
</dbReference>
<keyword evidence="2 4" id="KW-0863">Zinc-finger</keyword>
<gene>
    <name evidence="7" type="ORF">MCOR_4708</name>
</gene>
<feature type="domain" description="PHD-type" evidence="6">
    <location>
        <begin position="109"/>
        <end position="166"/>
    </location>
</feature>
<dbReference type="InterPro" id="IPR013083">
    <property type="entry name" value="Znf_RING/FYVE/PHD"/>
</dbReference>
<dbReference type="PROSITE" id="PS01359">
    <property type="entry name" value="ZF_PHD_1"/>
    <property type="match status" value="1"/>
</dbReference>
<keyword evidence="8" id="KW-1185">Reference proteome</keyword>
<evidence type="ECO:0000313" key="7">
    <source>
        <dbReference type="EMBL" id="CAC5363198.1"/>
    </source>
</evidence>
<dbReference type="OrthoDB" id="7479450at2759"/>
<evidence type="ECO:0000256" key="3">
    <source>
        <dbReference type="ARBA" id="ARBA00022833"/>
    </source>
</evidence>
<evidence type="ECO:0000256" key="4">
    <source>
        <dbReference type="PROSITE-ProRule" id="PRU00146"/>
    </source>
</evidence>
<dbReference type="InterPro" id="IPR019786">
    <property type="entry name" value="Zinc_finger_PHD-type_CS"/>
</dbReference>
<keyword evidence="3" id="KW-0862">Zinc</keyword>
<dbReference type="Gene3D" id="3.30.40.10">
    <property type="entry name" value="Zinc/RING finger domain, C3HC4 (zinc finger)"/>
    <property type="match status" value="1"/>
</dbReference>
<dbReference type="SUPFAM" id="SSF57903">
    <property type="entry name" value="FYVE/PHD zinc finger"/>
    <property type="match status" value="1"/>
</dbReference>
<dbReference type="InterPro" id="IPR019787">
    <property type="entry name" value="Znf_PHD-finger"/>
</dbReference>
<evidence type="ECO:0000256" key="1">
    <source>
        <dbReference type="ARBA" id="ARBA00022723"/>
    </source>
</evidence>
<dbReference type="InterPro" id="IPR011011">
    <property type="entry name" value="Znf_FYVE_PHD"/>
</dbReference>
<protein>
    <recommendedName>
        <fullName evidence="6">PHD-type domain-containing protein</fullName>
    </recommendedName>
</protein>
<feature type="signal peptide" evidence="5">
    <location>
        <begin position="1"/>
        <end position="26"/>
    </location>
</feature>
<dbReference type="GO" id="GO:0008270">
    <property type="term" value="F:zinc ion binding"/>
    <property type="evidence" value="ECO:0007669"/>
    <property type="project" value="UniProtKB-KW"/>
</dbReference>
<keyword evidence="1" id="KW-0479">Metal-binding</keyword>
<keyword evidence="5" id="KW-0732">Signal</keyword>
<organism evidence="7 8">
    <name type="scientific">Mytilus coruscus</name>
    <name type="common">Sea mussel</name>
    <dbReference type="NCBI Taxonomy" id="42192"/>
    <lineage>
        <taxon>Eukaryota</taxon>
        <taxon>Metazoa</taxon>
        <taxon>Spiralia</taxon>
        <taxon>Lophotrochozoa</taxon>
        <taxon>Mollusca</taxon>
        <taxon>Bivalvia</taxon>
        <taxon>Autobranchia</taxon>
        <taxon>Pteriomorphia</taxon>
        <taxon>Mytilida</taxon>
        <taxon>Mytiloidea</taxon>
        <taxon>Mytilidae</taxon>
        <taxon>Mytilinae</taxon>
        <taxon>Mytilus</taxon>
    </lineage>
</organism>
<dbReference type="EMBL" id="CACVKT020000801">
    <property type="protein sequence ID" value="CAC5363198.1"/>
    <property type="molecule type" value="Genomic_DNA"/>
</dbReference>
<reference evidence="7 8" key="1">
    <citation type="submission" date="2020-06" db="EMBL/GenBank/DDBJ databases">
        <authorList>
            <person name="Li R."/>
            <person name="Bekaert M."/>
        </authorList>
    </citation>
    <scope>NUCLEOTIDE SEQUENCE [LARGE SCALE GENOMIC DNA]</scope>
    <source>
        <strain evidence="8">wild</strain>
    </source>
</reference>